<feature type="transmembrane region" description="Helical" evidence="1">
    <location>
        <begin position="54"/>
        <end position="75"/>
    </location>
</feature>
<proteinExistence type="predicted"/>
<keyword evidence="1" id="KW-1133">Transmembrane helix</keyword>
<evidence type="ECO:0000313" key="2">
    <source>
        <dbReference type="EMBL" id="DAD85564.1"/>
    </source>
</evidence>
<feature type="transmembrane region" description="Helical" evidence="1">
    <location>
        <begin position="27"/>
        <end position="47"/>
    </location>
</feature>
<keyword evidence="1" id="KW-0812">Transmembrane</keyword>
<protein>
    <submittedName>
        <fullName evidence="2">Uncharacterized protein</fullName>
    </submittedName>
</protein>
<dbReference type="EMBL" id="BK014984">
    <property type="protein sequence ID" value="DAD85564.1"/>
    <property type="molecule type" value="Genomic_DNA"/>
</dbReference>
<accession>A0A8S5MTK8</accession>
<reference evidence="2" key="1">
    <citation type="journal article" date="2021" name="Proc. Natl. Acad. Sci. U.S.A.">
        <title>A Catalog of Tens of Thousands of Viruses from Human Metagenomes Reveals Hidden Associations with Chronic Diseases.</title>
        <authorList>
            <person name="Tisza M.J."/>
            <person name="Buck C.B."/>
        </authorList>
    </citation>
    <scope>NUCLEOTIDE SEQUENCE</scope>
    <source>
        <strain evidence="2">Ct0Xn2</strain>
    </source>
</reference>
<name>A0A8S5MTK8_9CAUD</name>
<keyword evidence="1" id="KW-0472">Membrane</keyword>
<evidence type="ECO:0000256" key="1">
    <source>
        <dbReference type="SAM" id="Phobius"/>
    </source>
</evidence>
<organism evidence="2">
    <name type="scientific">Siphoviridae sp. ct0Xn2</name>
    <dbReference type="NCBI Taxonomy" id="2826267"/>
    <lineage>
        <taxon>Viruses</taxon>
        <taxon>Duplodnaviria</taxon>
        <taxon>Heunggongvirae</taxon>
        <taxon>Uroviricota</taxon>
        <taxon>Caudoviricetes</taxon>
    </lineage>
</organism>
<sequence>MPSFSHLFAAQLCRSYAYRFRTFRSNSFAFLLSATPFHLFAVQSLAFPFHSQSALLNAIAVFIRYSFPCFLYFAFPC</sequence>